<reference evidence="1 2" key="1">
    <citation type="submission" date="2019-08" db="EMBL/GenBank/DDBJ databases">
        <title>A chromosome-level genome assembly, high-density linkage maps, and genome scans reveal the genomic architecture of hybrid incompatibilities underlying speciation via character displacement in darters (Percidae: Etheostominae).</title>
        <authorList>
            <person name="Moran R.L."/>
            <person name="Catchen J.M."/>
            <person name="Fuller R.C."/>
        </authorList>
    </citation>
    <scope>NUCLEOTIDE SEQUENCE [LARGE SCALE GENOMIC DNA]</scope>
    <source>
        <strain evidence="1">EspeVRDwgs_2016</strain>
        <tissue evidence="1">Muscle</tissue>
    </source>
</reference>
<protein>
    <submittedName>
        <fullName evidence="1">Uncharacterized protein</fullName>
    </submittedName>
</protein>
<sequence length="74" mass="8218">MTSSVYTSQLVAGVSRVAGALCAEQHCSVRHVVSIVLKMENHAFAPERCSLSLCCDLSLHVQRRKLGSLLYRHY</sequence>
<gene>
    <name evidence="1" type="ORF">FQN60_002114</name>
</gene>
<dbReference type="Proteomes" id="UP000327493">
    <property type="component" value="Chromosome 7"/>
</dbReference>
<dbReference type="AlphaFoldDB" id="A0A5J5DDU4"/>
<keyword evidence="2" id="KW-1185">Reference proteome</keyword>
<dbReference type="EMBL" id="VOFY01000007">
    <property type="protein sequence ID" value="KAA8591171.1"/>
    <property type="molecule type" value="Genomic_DNA"/>
</dbReference>
<evidence type="ECO:0000313" key="2">
    <source>
        <dbReference type="Proteomes" id="UP000327493"/>
    </source>
</evidence>
<proteinExistence type="predicted"/>
<organism evidence="1 2">
    <name type="scientific">Etheostoma spectabile</name>
    <name type="common">orangethroat darter</name>
    <dbReference type="NCBI Taxonomy" id="54343"/>
    <lineage>
        <taxon>Eukaryota</taxon>
        <taxon>Metazoa</taxon>
        <taxon>Chordata</taxon>
        <taxon>Craniata</taxon>
        <taxon>Vertebrata</taxon>
        <taxon>Euteleostomi</taxon>
        <taxon>Actinopterygii</taxon>
        <taxon>Neopterygii</taxon>
        <taxon>Teleostei</taxon>
        <taxon>Neoteleostei</taxon>
        <taxon>Acanthomorphata</taxon>
        <taxon>Eupercaria</taxon>
        <taxon>Perciformes</taxon>
        <taxon>Percoidei</taxon>
        <taxon>Percidae</taxon>
        <taxon>Etheostomatinae</taxon>
        <taxon>Etheostoma</taxon>
    </lineage>
</organism>
<accession>A0A5J5DDU4</accession>
<comment type="caution">
    <text evidence="1">The sequence shown here is derived from an EMBL/GenBank/DDBJ whole genome shotgun (WGS) entry which is preliminary data.</text>
</comment>
<name>A0A5J5DDU4_9PERO</name>
<evidence type="ECO:0000313" key="1">
    <source>
        <dbReference type="EMBL" id="KAA8591171.1"/>
    </source>
</evidence>